<gene>
    <name evidence="1" type="ORF">EVAR_61001_1</name>
</gene>
<dbReference type="AlphaFoldDB" id="A0A4C1Z986"/>
<reference evidence="1 2" key="1">
    <citation type="journal article" date="2019" name="Commun. Biol.">
        <title>The bagworm genome reveals a unique fibroin gene that provides high tensile strength.</title>
        <authorList>
            <person name="Kono N."/>
            <person name="Nakamura H."/>
            <person name="Ohtoshi R."/>
            <person name="Tomita M."/>
            <person name="Numata K."/>
            <person name="Arakawa K."/>
        </authorList>
    </citation>
    <scope>NUCLEOTIDE SEQUENCE [LARGE SCALE GENOMIC DNA]</scope>
</reference>
<organism evidence="1 2">
    <name type="scientific">Eumeta variegata</name>
    <name type="common">Bagworm moth</name>
    <name type="synonym">Eumeta japonica</name>
    <dbReference type="NCBI Taxonomy" id="151549"/>
    <lineage>
        <taxon>Eukaryota</taxon>
        <taxon>Metazoa</taxon>
        <taxon>Ecdysozoa</taxon>
        <taxon>Arthropoda</taxon>
        <taxon>Hexapoda</taxon>
        <taxon>Insecta</taxon>
        <taxon>Pterygota</taxon>
        <taxon>Neoptera</taxon>
        <taxon>Endopterygota</taxon>
        <taxon>Lepidoptera</taxon>
        <taxon>Glossata</taxon>
        <taxon>Ditrysia</taxon>
        <taxon>Tineoidea</taxon>
        <taxon>Psychidae</taxon>
        <taxon>Oiketicinae</taxon>
        <taxon>Eumeta</taxon>
    </lineage>
</organism>
<protein>
    <submittedName>
        <fullName evidence="1">Uncharacterized protein</fullName>
    </submittedName>
</protein>
<evidence type="ECO:0000313" key="2">
    <source>
        <dbReference type="Proteomes" id="UP000299102"/>
    </source>
</evidence>
<name>A0A4C1Z986_EUMVA</name>
<accession>A0A4C1Z986</accession>
<comment type="caution">
    <text evidence="1">The sequence shown here is derived from an EMBL/GenBank/DDBJ whole genome shotgun (WGS) entry which is preliminary data.</text>
</comment>
<dbReference type="Proteomes" id="UP000299102">
    <property type="component" value="Unassembled WGS sequence"/>
</dbReference>
<proteinExistence type="predicted"/>
<evidence type="ECO:0000313" key="1">
    <source>
        <dbReference type="EMBL" id="GBP85156.1"/>
    </source>
</evidence>
<dbReference type="EMBL" id="BGZK01001720">
    <property type="protein sequence ID" value="GBP85156.1"/>
    <property type="molecule type" value="Genomic_DNA"/>
</dbReference>
<sequence length="90" mass="9939">MQATGVGDNRRLMDTRNSRGIVSALLASWIRIGYLMEGSGSPELSLDKKQQEVNKKLYSKLAKDRDNARWYSVYGGVPSDRSSGSIRAAC</sequence>
<keyword evidence="2" id="KW-1185">Reference proteome</keyword>